<evidence type="ECO:0000256" key="3">
    <source>
        <dbReference type="ARBA" id="ARBA00022989"/>
    </source>
</evidence>
<evidence type="ECO:0000259" key="6">
    <source>
        <dbReference type="Pfam" id="PF06803"/>
    </source>
</evidence>
<dbReference type="EMBL" id="JAMWDU010000001">
    <property type="protein sequence ID" value="MCP8885591.1"/>
    <property type="molecule type" value="Genomic_DNA"/>
</dbReference>
<evidence type="ECO:0000256" key="4">
    <source>
        <dbReference type="ARBA" id="ARBA00023136"/>
    </source>
</evidence>
<organism evidence="7 8">
    <name type="scientific">Devosia ureilytica</name>
    <dbReference type="NCBI Taxonomy" id="2952754"/>
    <lineage>
        <taxon>Bacteria</taxon>
        <taxon>Pseudomonadati</taxon>
        <taxon>Pseudomonadota</taxon>
        <taxon>Alphaproteobacteria</taxon>
        <taxon>Hyphomicrobiales</taxon>
        <taxon>Devosiaceae</taxon>
        <taxon>Devosia</taxon>
    </lineage>
</organism>
<dbReference type="AlphaFoldDB" id="A0A9Q4FQ78"/>
<feature type="transmembrane region" description="Helical" evidence="5">
    <location>
        <begin position="100"/>
        <end position="123"/>
    </location>
</feature>
<keyword evidence="2 5" id="KW-0812">Transmembrane</keyword>
<evidence type="ECO:0000256" key="2">
    <source>
        <dbReference type="ARBA" id="ARBA00022692"/>
    </source>
</evidence>
<sequence>MTRWLDAAKIWARQVKRDVIAVWIAARDARTPFLARALAICVAAYALSPIDLIPDFIPVLGYLDDLLIVPLGIMAVIRLVPRELFAQFRTEAAAVAQKPVSKAGLAVIVLIWAVCALIVWNWIMGLV</sequence>
<feature type="transmembrane region" description="Helical" evidence="5">
    <location>
        <begin position="33"/>
        <end position="53"/>
    </location>
</feature>
<dbReference type="GO" id="GO:0012505">
    <property type="term" value="C:endomembrane system"/>
    <property type="evidence" value="ECO:0007669"/>
    <property type="project" value="UniProtKB-SubCell"/>
</dbReference>
<feature type="domain" description="DUF1232" evidence="6">
    <location>
        <begin position="35"/>
        <end position="71"/>
    </location>
</feature>
<evidence type="ECO:0000313" key="8">
    <source>
        <dbReference type="Proteomes" id="UP001060275"/>
    </source>
</evidence>
<protein>
    <submittedName>
        <fullName evidence="7">YkvA family protein</fullName>
    </submittedName>
</protein>
<keyword evidence="4 5" id="KW-0472">Membrane</keyword>
<dbReference type="InterPro" id="IPR010652">
    <property type="entry name" value="DUF1232"/>
</dbReference>
<name>A0A9Q4FQ78_9HYPH</name>
<accession>A0A9Q4FQ78</accession>
<feature type="transmembrane region" description="Helical" evidence="5">
    <location>
        <begin position="59"/>
        <end position="80"/>
    </location>
</feature>
<reference evidence="7" key="1">
    <citation type="submission" date="2022-06" db="EMBL/GenBank/DDBJ databases">
        <title>Devosia sp. XJ19-45 genome assembly.</title>
        <authorList>
            <person name="Li B."/>
            <person name="Cai M."/>
            <person name="Nie G."/>
            <person name="Li W."/>
        </authorList>
    </citation>
    <scope>NUCLEOTIDE SEQUENCE</scope>
    <source>
        <strain evidence="7">XJ19-45</strain>
    </source>
</reference>
<evidence type="ECO:0000256" key="5">
    <source>
        <dbReference type="SAM" id="Phobius"/>
    </source>
</evidence>
<comment type="caution">
    <text evidence="7">The sequence shown here is derived from an EMBL/GenBank/DDBJ whole genome shotgun (WGS) entry which is preliminary data.</text>
</comment>
<gene>
    <name evidence="7" type="ORF">NF348_00535</name>
</gene>
<dbReference type="Pfam" id="PF06803">
    <property type="entry name" value="DUF1232"/>
    <property type="match status" value="1"/>
</dbReference>
<proteinExistence type="predicted"/>
<evidence type="ECO:0000256" key="1">
    <source>
        <dbReference type="ARBA" id="ARBA00004127"/>
    </source>
</evidence>
<dbReference type="Proteomes" id="UP001060275">
    <property type="component" value="Unassembled WGS sequence"/>
</dbReference>
<comment type="subcellular location">
    <subcellularLocation>
        <location evidence="1">Endomembrane system</location>
        <topology evidence="1">Multi-pass membrane protein</topology>
    </subcellularLocation>
</comment>
<dbReference type="RefSeq" id="WP_254673190.1">
    <property type="nucleotide sequence ID" value="NZ_JAMWDU010000001.1"/>
</dbReference>
<evidence type="ECO:0000313" key="7">
    <source>
        <dbReference type="EMBL" id="MCP8885591.1"/>
    </source>
</evidence>
<keyword evidence="3 5" id="KW-1133">Transmembrane helix</keyword>
<keyword evidence="8" id="KW-1185">Reference proteome</keyword>